<dbReference type="AlphaFoldDB" id="A0A975CYI4"/>
<name>A0A975CYI4_9SPHN</name>
<reference evidence="2" key="2">
    <citation type="submission" date="2021-04" db="EMBL/GenBank/DDBJ databases">
        <title>Isolation and genomic analysis of the ibuprofen-degrading bacterium Sphingomonas strain MPO218.</title>
        <authorList>
            <person name="Aulestia M."/>
            <person name="Flores A."/>
            <person name="Mangas E.L."/>
            <person name="Perez-Pulido A.J."/>
            <person name="Santero E."/>
            <person name="Camacho E.M."/>
        </authorList>
    </citation>
    <scope>NUCLEOTIDE SEQUENCE</scope>
    <source>
        <strain evidence="2">MPO218</strain>
    </source>
</reference>
<reference evidence="2" key="1">
    <citation type="submission" date="2020-07" db="EMBL/GenBank/DDBJ databases">
        <authorList>
            <person name="Camacho E."/>
        </authorList>
    </citation>
    <scope>NUCLEOTIDE SEQUENCE</scope>
    <source>
        <strain evidence="2">MPO218</strain>
    </source>
</reference>
<feature type="domain" description="DUF4376" evidence="1">
    <location>
        <begin position="61"/>
        <end position="175"/>
    </location>
</feature>
<dbReference type="InterPro" id="IPR025484">
    <property type="entry name" value="DUF4376"/>
</dbReference>
<organism evidence="2 3">
    <name type="scientific">Rhizorhabdus wittichii</name>
    <dbReference type="NCBI Taxonomy" id="160791"/>
    <lineage>
        <taxon>Bacteria</taxon>
        <taxon>Pseudomonadati</taxon>
        <taxon>Pseudomonadota</taxon>
        <taxon>Alphaproteobacteria</taxon>
        <taxon>Sphingomonadales</taxon>
        <taxon>Sphingomonadaceae</taxon>
        <taxon>Rhizorhabdus</taxon>
    </lineage>
</organism>
<dbReference type="Proteomes" id="UP000664914">
    <property type="component" value="Chromosome"/>
</dbReference>
<evidence type="ECO:0000259" key="1">
    <source>
        <dbReference type="Pfam" id="PF14301"/>
    </source>
</evidence>
<evidence type="ECO:0000313" key="3">
    <source>
        <dbReference type="Proteomes" id="UP000664914"/>
    </source>
</evidence>
<gene>
    <name evidence="2" type="ORF">HRJ34_14925</name>
</gene>
<dbReference type="RefSeq" id="WP_208631649.1">
    <property type="nucleotide sequence ID" value="NZ_CP059319.1"/>
</dbReference>
<dbReference type="Pfam" id="PF14301">
    <property type="entry name" value="DUF4376"/>
    <property type="match status" value="1"/>
</dbReference>
<protein>
    <submittedName>
        <fullName evidence="2">DUF4376 domain-containing protein</fullName>
    </submittedName>
</protein>
<dbReference type="EMBL" id="CP059319">
    <property type="protein sequence ID" value="QTH19667.1"/>
    <property type="molecule type" value="Genomic_DNA"/>
</dbReference>
<sequence length="187" mass="19691">MVMYAIGLPGGEARICEFPVADDLAAKIRPGEVAVEIDGWAEGRLSEDGTAFILHVPGLDELKAARREEAKRVRRKRIGQGITVAGIGAIQTDSGPGRDSLAAIERYASLAARHLDDDPAWSIEWTLADDNEATLDAAQMMAVGDAASAHEQACRTAANAIFTLIDAAVDEAALAAIDITAGYPPLP</sequence>
<proteinExistence type="predicted"/>
<accession>A0A975CYI4</accession>
<evidence type="ECO:0000313" key="2">
    <source>
        <dbReference type="EMBL" id="QTH19667.1"/>
    </source>
</evidence>